<dbReference type="KEGG" id="cep:Cri9333_3402"/>
<dbReference type="AlphaFoldDB" id="K9W454"/>
<dbReference type="Gene3D" id="3.40.50.720">
    <property type="entry name" value="NAD(P)-binding Rossmann-like Domain"/>
    <property type="match status" value="1"/>
</dbReference>
<proteinExistence type="predicted"/>
<evidence type="ECO:0000313" key="3">
    <source>
        <dbReference type="EMBL" id="AFZ14230.1"/>
    </source>
</evidence>
<evidence type="ECO:0000259" key="1">
    <source>
        <dbReference type="Pfam" id="PF08421"/>
    </source>
</evidence>
<protein>
    <submittedName>
        <fullName evidence="3">C-methyltransferase</fullName>
    </submittedName>
</protein>
<gene>
    <name evidence="3" type="ORF">Cri9333_3402</name>
</gene>
<dbReference type="HOGENOM" id="CLU_038800_1_0_3"/>
<dbReference type="PANTHER" id="PTHR43861:SF5">
    <property type="entry name" value="BLL5978 PROTEIN"/>
    <property type="match status" value="1"/>
</dbReference>
<dbReference type="InterPro" id="IPR013630">
    <property type="entry name" value="Methyltransf_Zn-bd_dom_put"/>
</dbReference>
<keyword evidence="4" id="KW-1185">Reference proteome</keyword>
<dbReference type="Pfam" id="PF08421">
    <property type="entry name" value="Methyltransf_13"/>
    <property type="match status" value="1"/>
</dbReference>
<dbReference type="STRING" id="1173022.Cri9333_3402"/>
<evidence type="ECO:0000313" key="4">
    <source>
        <dbReference type="Proteomes" id="UP000010472"/>
    </source>
</evidence>
<dbReference type="EMBL" id="CP003620">
    <property type="protein sequence ID" value="AFZ14230.1"/>
    <property type="molecule type" value="Genomic_DNA"/>
</dbReference>
<evidence type="ECO:0000259" key="2">
    <source>
        <dbReference type="Pfam" id="PF08484"/>
    </source>
</evidence>
<sequence length="409" mass="45852">MNNSSVICRSCGKANLELILSLGKTPLANALLTAEQLNQPEATYPLDLAFCQNCALVQITETVPPEELFSEYLYFSSFSDTALDNARKICDRIINTKNLNTNSLVVEIASNDGYLLQFYQRQNVPVLGIEPAANIARVAQEEKGIPTLCEFFSKELAENFKAEGKQADIIHANNVLAHVPDLNGVIAGISLLLKPQGIAVIEVPYVKDMIDHCEFDTIYHEHLCYFSLTALDRLFRSHNLLLVDVERLAIHGGSLRIFVGKNQQPTPQVINLLAEEKSWGVDKLNYYQSFGAKVEKLRQDLLSLLHKLQSDGKRVAVYGASAKGSTLLNYFGVGKEMLEFVVDRSTYKQGRYTPGTHLPIYPPEKLLEVMPDYVLLLTWNFAEEILAQQAEYRQRGGRFIIPIPDLKVM</sequence>
<dbReference type="eggNOG" id="COG0500">
    <property type="taxonomic scope" value="Bacteria"/>
</dbReference>
<dbReference type="Gene3D" id="6.20.50.110">
    <property type="entry name" value="Methyltransferase, zinc-binding domain"/>
    <property type="match status" value="1"/>
</dbReference>
<organism evidence="3 4">
    <name type="scientific">Crinalium epipsammum PCC 9333</name>
    <dbReference type="NCBI Taxonomy" id="1173022"/>
    <lineage>
        <taxon>Bacteria</taxon>
        <taxon>Bacillati</taxon>
        <taxon>Cyanobacteriota</taxon>
        <taxon>Cyanophyceae</taxon>
        <taxon>Gomontiellales</taxon>
        <taxon>Gomontiellaceae</taxon>
        <taxon>Crinalium</taxon>
    </lineage>
</organism>
<dbReference type="SUPFAM" id="SSF53335">
    <property type="entry name" value="S-adenosyl-L-methionine-dependent methyltransferases"/>
    <property type="match status" value="1"/>
</dbReference>
<dbReference type="InterPro" id="IPR029063">
    <property type="entry name" value="SAM-dependent_MTases_sf"/>
</dbReference>
<dbReference type="InterPro" id="IPR038576">
    <property type="entry name" value="Methyltransf_Zn-bd_dom_put_sf"/>
</dbReference>
<reference evidence="3 4" key="1">
    <citation type="submission" date="2012-06" db="EMBL/GenBank/DDBJ databases">
        <title>Finished chromosome of genome of Crinalium epipsammum PCC 9333.</title>
        <authorList>
            <consortium name="US DOE Joint Genome Institute"/>
            <person name="Gugger M."/>
            <person name="Coursin T."/>
            <person name="Rippka R."/>
            <person name="Tandeau De Marsac N."/>
            <person name="Huntemann M."/>
            <person name="Wei C.-L."/>
            <person name="Han J."/>
            <person name="Detter J.C."/>
            <person name="Han C."/>
            <person name="Tapia R."/>
            <person name="Davenport K."/>
            <person name="Daligault H."/>
            <person name="Erkkila T."/>
            <person name="Gu W."/>
            <person name="Munk A.C.C."/>
            <person name="Teshima H."/>
            <person name="Xu Y."/>
            <person name="Chain P."/>
            <person name="Chen A."/>
            <person name="Krypides N."/>
            <person name="Mavromatis K."/>
            <person name="Markowitz V."/>
            <person name="Szeto E."/>
            <person name="Ivanova N."/>
            <person name="Mikhailova N."/>
            <person name="Ovchinnikova G."/>
            <person name="Pagani I."/>
            <person name="Pati A."/>
            <person name="Goodwin L."/>
            <person name="Peters L."/>
            <person name="Pitluck S."/>
            <person name="Woyke T."/>
            <person name="Kerfeld C."/>
        </authorList>
    </citation>
    <scope>NUCLEOTIDE SEQUENCE [LARGE SCALE GENOMIC DNA]</scope>
    <source>
        <strain evidence="3 4">PCC 9333</strain>
    </source>
</reference>
<dbReference type="PANTHER" id="PTHR43861">
    <property type="entry name" value="TRANS-ACONITATE 2-METHYLTRANSFERASE-RELATED"/>
    <property type="match status" value="1"/>
</dbReference>
<dbReference type="RefSeq" id="WP_015204336.1">
    <property type="nucleotide sequence ID" value="NC_019753.1"/>
</dbReference>
<keyword evidence="3" id="KW-0489">Methyltransferase</keyword>
<dbReference type="OrthoDB" id="9815644at2"/>
<dbReference type="GO" id="GO:0008168">
    <property type="term" value="F:methyltransferase activity"/>
    <property type="evidence" value="ECO:0007669"/>
    <property type="project" value="UniProtKB-KW"/>
</dbReference>
<dbReference type="Gene3D" id="3.40.50.150">
    <property type="entry name" value="Vaccinia Virus protein VP39"/>
    <property type="match status" value="1"/>
</dbReference>
<dbReference type="GO" id="GO:0032259">
    <property type="term" value="P:methylation"/>
    <property type="evidence" value="ECO:0007669"/>
    <property type="project" value="UniProtKB-KW"/>
</dbReference>
<dbReference type="PATRIC" id="fig|1173022.3.peg.3676"/>
<dbReference type="Gene3D" id="6.10.250.3100">
    <property type="match status" value="1"/>
</dbReference>
<dbReference type="InterPro" id="IPR013691">
    <property type="entry name" value="MeTrfase_14"/>
</dbReference>
<keyword evidence="3" id="KW-0808">Transferase</keyword>
<name>K9W454_9CYAN</name>
<feature type="domain" description="C-methyltransferase" evidence="2">
    <location>
        <begin position="250"/>
        <end position="404"/>
    </location>
</feature>
<dbReference type="Pfam" id="PF13489">
    <property type="entry name" value="Methyltransf_23"/>
    <property type="match status" value="1"/>
</dbReference>
<dbReference type="Proteomes" id="UP000010472">
    <property type="component" value="Chromosome"/>
</dbReference>
<feature type="domain" description="Methyltransferase putative zinc binding" evidence="1">
    <location>
        <begin position="8"/>
        <end position="69"/>
    </location>
</feature>
<dbReference type="Pfam" id="PF08484">
    <property type="entry name" value="Methyltransf_14"/>
    <property type="match status" value="1"/>
</dbReference>
<accession>K9W454</accession>